<protein>
    <submittedName>
        <fullName evidence="1">RH1 domain-containing protein</fullName>
    </submittedName>
</protein>
<name>A0A5K3EW99_MESCO</name>
<dbReference type="WBParaSite" id="MCU_003156-RF">
    <property type="protein sequence ID" value="MCU_003156-RF"/>
    <property type="gene ID" value="MCU_003156"/>
</dbReference>
<evidence type="ECO:0000313" key="1">
    <source>
        <dbReference type="WBParaSite" id="MCU_003156-RF"/>
    </source>
</evidence>
<accession>A0A5K3EW99</accession>
<organism evidence="1">
    <name type="scientific">Mesocestoides corti</name>
    <name type="common">Flatworm</name>
    <dbReference type="NCBI Taxonomy" id="53468"/>
    <lineage>
        <taxon>Eukaryota</taxon>
        <taxon>Metazoa</taxon>
        <taxon>Spiralia</taxon>
        <taxon>Lophotrochozoa</taxon>
        <taxon>Platyhelminthes</taxon>
        <taxon>Cestoda</taxon>
        <taxon>Eucestoda</taxon>
        <taxon>Cyclophyllidea</taxon>
        <taxon>Mesocestoididae</taxon>
        <taxon>Mesocestoides</taxon>
    </lineage>
</organism>
<reference evidence="1" key="1">
    <citation type="submission" date="2019-11" db="UniProtKB">
        <authorList>
            <consortium name="WormBaseParasite"/>
        </authorList>
    </citation>
    <scope>IDENTIFICATION</scope>
</reference>
<proteinExistence type="predicted"/>
<dbReference type="AlphaFoldDB" id="A0A5K3EW99"/>
<sequence length="58" mass="6563">MSPSLMSKVAYQWLGVGGVGHWYLQDGVYSFSLLPILSLQARKFRRTGSNVYSRCGHR</sequence>